<dbReference type="EMBL" id="BNJG01000001">
    <property type="protein sequence ID" value="GHO54032.1"/>
    <property type="molecule type" value="Genomic_DNA"/>
</dbReference>
<feature type="chain" id="PRO_5047164431" evidence="1">
    <location>
        <begin position="33"/>
        <end position="223"/>
    </location>
</feature>
<dbReference type="Proteomes" id="UP000654345">
    <property type="component" value="Unassembled WGS sequence"/>
</dbReference>
<name>A0ABQ3UN45_9CHLR</name>
<protein>
    <submittedName>
        <fullName evidence="2">Uncharacterized protein</fullName>
    </submittedName>
</protein>
<evidence type="ECO:0000313" key="3">
    <source>
        <dbReference type="Proteomes" id="UP000654345"/>
    </source>
</evidence>
<proteinExistence type="predicted"/>
<evidence type="ECO:0000313" key="2">
    <source>
        <dbReference type="EMBL" id="GHO54032.1"/>
    </source>
</evidence>
<accession>A0ABQ3UN45</accession>
<organism evidence="2 3">
    <name type="scientific">Ktedonobacter robiniae</name>
    <dbReference type="NCBI Taxonomy" id="2778365"/>
    <lineage>
        <taxon>Bacteria</taxon>
        <taxon>Bacillati</taxon>
        <taxon>Chloroflexota</taxon>
        <taxon>Ktedonobacteria</taxon>
        <taxon>Ktedonobacterales</taxon>
        <taxon>Ktedonobacteraceae</taxon>
        <taxon>Ktedonobacter</taxon>
    </lineage>
</organism>
<feature type="signal peptide" evidence="1">
    <location>
        <begin position="1"/>
        <end position="32"/>
    </location>
</feature>
<evidence type="ECO:0000256" key="1">
    <source>
        <dbReference type="SAM" id="SignalP"/>
    </source>
</evidence>
<gene>
    <name evidence="2" type="ORF">KSB_25070</name>
</gene>
<keyword evidence="1" id="KW-0732">Signal</keyword>
<sequence>MKKTIFVVMGSLALVVAALFGAFFFTPLSAFASSIINQGATTTTSDATYCQQFQQDMAKRLNISVDQLKNARQQSVSDILDQMVKDGKITQAQADKLKQNLGKHQWCGYNGKGAQSSAVRQYLVQHRTDLVNALAKDLKLTSDQLTNDIKSGKTLVDIAKAQGVSEQDLQKDVQDAVTTVLKQGVSQRQLTQSEVDQFTTAMGKHPNYLKMVINHVGKGKKTK</sequence>
<dbReference type="RefSeq" id="WP_201370790.1">
    <property type="nucleotide sequence ID" value="NZ_BNJG01000001.1"/>
</dbReference>
<comment type="caution">
    <text evidence="2">The sequence shown here is derived from an EMBL/GenBank/DDBJ whole genome shotgun (WGS) entry which is preliminary data.</text>
</comment>
<keyword evidence="3" id="KW-1185">Reference proteome</keyword>
<reference evidence="2 3" key="1">
    <citation type="journal article" date="2021" name="Int. J. Syst. Evol. Microbiol.">
        <title>Reticulibacter mediterranei gen. nov., sp. nov., within the new family Reticulibacteraceae fam. nov., and Ktedonospora formicarum gen. nov., sp. nov., Ktedonobacter robiniae sp. nov., Dictyobacter formicarum sp. nov. and Dictyobacter arantiisoli sp. nov., belonging to the class Ktedonobacteria.</title>
        <authorList>
            <person name="Yabe S."/>
            <person name="Zheng Y."/>
            <person name="Wang C.M."/>
            <person name="Sakai Y."/>
            <person name="Abe K."/>
            <person name="Yokota A."/>
            <person name="Donadio S."/>
            <person name="Cavaletti L."/>
            <person name="Monciardini P."/>
        </authorList>
    </citation>
    <scope>NUCLEOTIDE SEQUENCE [LARGE SCALE GENOMIC DNA]</scope>
    <source>
        <strain evidence="2 3">SOSP1-30</strain>
    </source>
</reference>